<sequence>MKIAKGVAMLDLKVEVLGNSQILNPTLIWDDETAVLIDTGTPGTLEQIRSAMHAEGVPFEKLKAIILTHQDFDHIGSLPDILRETNGDIEVYAHLKDKPYIEGKLPLMKVNLDSLAWQLESLPEEERLKVVSYLLDNLPKGNVNKVLAGGEELPFCGGISIIFTPGHTPGHISLYLKESKTLVAGDSMYSINGKLIGIHQPSTPDMVTARCSLKKYLEYDIESVLCYHGGYCNENVSDQLRDLVEKS</sequence>
<dbReference type="AlphaFoldDB" id="A0A3D8X9S5"/>
<dbReference type="InterPro" id="IPR050855">
    <property type="entry name" value="NDM-1-like"/>
</dbReference>
<dbReference type="GO" id="GO:0016787">
    <property type="term" value="F:hydrolase activity"/>
    <property type="evidence" value="ECO:0007669"/>
    <property type="project" value="UniProtKB-KW"/>
</dbReference>
<reference evidence="2" key="1">
    <citation type="journal article" date="2018" name="Appl. Environ. Microbiol.">
        <title>Antimicrobial susceptibility testing and tentative epidemiological cut-off values of five Bacillus species relevant for use as animal feed additives or for plant protection.</title>
        <authorList>
            <person name="Agerso Y."/>
            <person name="Stuer-Lauridsen B."/>
            <person name="Bjerre K."/>
            <person name="Jensen M.G."/>
            <person name="Johansen E."/>
            <person name="Bennedsen M."/>
            <person name="Brockmann E."/>
            <person name="Nielsen B."/>
        </authorList>
    </citation>
    <scope>NUCLEOTIDE SEQUENCE [LARGE SCALE GENOMIC DNA]</scope>
    <source>
        <strain evidence="2">CHCC20162</strain>
    </source>
</reference>
<dbReference type="EMBL" id="PQWM01000002">
    <property type="protein sequence ID" value="RDZ18939.1"/>
    <property type="molecule type" value="Genomic_DNA"/>
</dbReference>
<dbReference type="InterPro" id="IPR036866">
    <property type="entry name" value="RibonucZ/Hydroxyglut_hydro"/>
</dbReference>
<dbReference type="Proteomes" id="UP000256519">
    <property type="component" value="Unassembled WGS sequence"/>
</dbReference>
<comment type="caution">
    <text evidence="2">The sequence shown here is derived from an EMBL/GenBank/DDBJ whole genome shotgun (WGS) entry which is preliminary data.</text>
</comment>
<dbReference type="SMART" id="SM00849">
    <property type="entry name" value="Lactamase_B"/>
    <property type="match status" value="1"/>
</dbReference>
<keyword evidence="2" id="KW-0378">Hydrolase</keyword>
<gene>
    <name evidence="2" type="ORF">C3744_00015</name>
</gene>
<dbReference type="SUPFAM" id="SSF56281">
    <property type="entry name" value="Metallo-hydrolase/oxidoreductase"/>
    <property type="match status" value="1"/>
</dbReference>
<proteinExistence type="predicted"/>
<name>A0A3D8X9S5_PRIMG</name>
<protein>
    <submittedName>
        <fullName evidence="2">MBL fold metallo-hydrolase</fullName>
    </submittedName>
</protein>
<dbReference type="Gene3D" id="3.60.15.10">
    <property type="entry name" value="Ribonuclease Z/Hydroxyacylglutathione hydrolase-like"/>
    <property type="match status" value="1"/>
</dbReference>
<dbReference type="PANTHER" id="PTHR42951:SF15">
    <property type="entry name" value="METALLO-BETA-LACTAMASE SUPERFAMILY PROTEIN"/>
    <property type="match status" value="1"/>
</dbReference>
<feature type="domain" description="Metallo-beta-lactamase" evidence="1">
    <location>
        <begin position="22"/>
        <end position="228"/>
    </location>
</feature>
<dbReference type="PANTHER" id="PTHR42951">
    <property type="entry name" value="METALLO-BETA-LACTAMASE DOMAIN-CONTAINING"/>
    <property type="match status" value="1"/>
</dbReference>
<dbReference type="RefSeq" id="WP_116070995.1">
    <property type="nucleotide sequence ID" value="NZ_CP187631.1"/>
</dbReference>
<dbReference type="InterPro" id="IPR001279">
    <property type="entry name" value="Metallo-B-lactamas"/>
</dbReference>
<dbReference type="CDD" id="cd07721">
    <property type="entry name" value="yflN-like_MBL-fold"/>
    <property type="match status" value="1"/>
</dbReference>
<accession>A0A3D8X9S5</accession>
<evidence type="ECO:0000313" key="2">
    <source>
        <dbReference type="EMBL" id="RDZ18939.1"/>
    </source>
</evidence>
<organism evidence="2 3">
    <name type="scientific">Priestia megaterium</name>
    <name type="common">Bacillus megaterium</name>
    <dbReference type="NCBI Taxonomy" id="1404"/>
    <lineage>
        <taxon>Bacteria</taxon>
        <taxon>Bacillati</taxon>
        <taxon>Bacillota</taxon>
        <taxon>Bacilli</taxon>
        <taxon>Bacillales</taxon>
        <taxon>Bacillaceae</taxon>
        <taxon>Priestia</taxon>
    </lineage>
</organism>
<evidence type="ECO:0000259" key="1">
    <source>
        <dbReference type="SMART" id="SM00849"/>
    </source>
</evidence>
<dbReference type="Pfam" id="PF00753">
    <property type="entry name" value="Lactamase_B"/>
    <property type="match status" value="1"/>
</dbReference>
<evidence type="ECO:0000313" key="3">
    <source>
        <dbReference type="Proteomes" id="UP000256519"/>
    </source>
</evidence>